<dbReference type="RefSeq" id="WP_199567166.1">
    <property type="nucleotide sequence ID" value="NZ_JAENBP010000001.1"/>
</dbReference>
<dbReference type="GO" id="GO:0046872">
    <property type="term" value="F:metal ion binding"/>
    <property type="evidence" value="ECO:0007669"/>
    <property type="project" value="InterPro"/>
</dbReference>
<dbReference type="InterPro" id="IPR006121">
    <property type="entry name" value="HMA_dom"/>
</dbReference>
<keyword evidence="3" id="KW-1185">Reference proteome</keyword>
<feature type="domain" description="HMA" evidence="1">
    <location>
        <begin position="1"/>
        <end position="68"/>
    </location>
</feature>
<sequence length="69" mass="7723">MEKTYEMTGLKCQGCVNTVTEKLSALKSVENVYVDLEAKEVTITGSPLKWSLQRALKGTKFEIGKEIKK</sequence>
<dbReference type="Proteomes" id="UP000644875">
    <property type="component" value="Unassembled WGS sequence"/>
</dbReference>
<name>A0A934P8V3_9STRE</name>
<dbReference type="PROSITE" id="PS50846">
    <property type="entry name" value="HMA_2"/>
    <property type="match status" value="1"/>
</dbReference>
<proteinExistence type="predicted"/>
<evidence type="ECO:0000259" key="1">
    <source>
        <dbReference type="PROSITE" id="PS50846"/>
    </source>
</evidence>
<dbReference type="EMBL" id="JAENBP010000001">
    <property type="protein sequence ID" value="MBJ8349239.1"/>
    <property type="molecule type" value="Genomic_DNA"/>
</dbReference>
<dbReference type="Pfam" id="PF00403">
    <property type="entry name" value="HMA"/>
    <property type="match status" value="1"/>
</dbReference>
<dbReference type="AlphaFoldDB" id="A0A934P8V3"/>
<dbReference type="Gene3D" id="3.30.70.100">
    <property type="match status" value="1"/>
</dbReference>
<reference evidence="2 3" key="1">
    <citation type="journal article" date="2021" name="Int. J. Syst. Evol. Microbiol.">
        <title>Streptococcus vicugnae sp. nov., isolated from faeces of alpacas (Vicugna pacos) and cattle (Bos taurus), Streptococcus zalophi sp. nov., and Streptococcus pacificus sp. nov., isolated from respiratory tract of California sea lions (Zalophus californianus).</title>
        <authorList>
            <person name="Volokhov D.V."/>
            <person name="Zagorodnyaya T.A."/>
            <person name="Shen Z."/>
            <person name="Blom J."/>
            <person name="Furtak V.A."/>
            <person name="Eisenberg T."/>
            <person name="Fan P."/>
            <person name="Jeong K.C."/>
            <person name="Gao Y."/>
            <person name="Zhang S."/>
            <person name="Amselle M."/>
        </authorList>
    </citation>
    <scope>NUCLEOTIDE SEQUENCE [LARGE SCALE GENOMIC DNA]</scope>
    <source>
        <strain evidence="3">CSL7508-lung</strain>
    </source>
</reference>
<evidence type="ECO:0000313" key="2">
    <source>
        <dbReference type="EMBL" id="MBJ8349239.1"/>
    </source>
</evidence>
<gene>
    <name evidence="2" type="ORF">JHK64_01165</name>
</gene>
<dbReference type="SUPFAM" id="SSF55008">
    <property type="entry name" value="HMA, heavy metal-associated domain"/>
    <property type="match status" value="1"/>
</dbReference>
<protein>
    <submittedName>
        <fullName evidence="2">Heavy-metal-associated domain-containing protein</fullName>
    </submittedName>
</protein>
<dbReference type="InterPro" id="IPR036163">
    <property type="entry name" value="HMA_dom_sf"/>
</dbReference>
<dbReference type="CDD" id="cd00371">
    <property type="entry name" value="HMA"/>
    <property type="match status" value="1"/>
</dbReference>
<accession>A0A934P8V3</accession>
<evidence type="ECO:0000313" key="3">
    <source>
        <dbReference type="Proteomes" id="UP000644875"/>
    </source>
</evidence>
<organism evidence="2 3">
    <name type="scientific">Streptococcus zalophi</name>
    <dbReference type="NCBI Taxonomy" id="640031"/>
    <lineage>
        <taxon>Bacteria</taxon>
        <taxon>Bacillati</taxon>
        <taxon>Bacillota</taxon>
        <taxon>Bacilli</taxon>
        <taxon>Lactobacillales</taxon>
        <taxon>Streptococcaceae</taxon>
        <taxon>Streptococcus</taxon>
    </lineage>
</organism>
<comment type="caution">
    <text evidence="2">The sequence shown here is derived from an EMBL/GenBank/DDBJ whole genome shotgun (WGS) entry which is preliminary data.</text>
</comment>